<dbReference type="RefSeq" id="WP_014707552.1">
    <property type="nucleotide sequence ID" value="NC_017857.3"/>
</dbReference>
<dbReference type="SUPFAM" id="SSF53335">
    <property type="entry name" value="S-adenosyl-L-methionine-dependent methyltransferases"/>
    <property type="match status" value="1"/>
</dbReference>
<gene>
    <name evidence="2" type="ordered locus">Q7A_2387</name>
</gene>
<dbReference type="GO" id="GO:0032259">
    <property type="term" value="P:methylation"/>
    <property type="evidence" value="ECO:0007669"/>
    <property type="project" value="UniProtKB-KW"/>
</dbReference>
<evidence type="ECO:0000259" key="1">
    <source>
        <dbReference type="Pfam" id="PF05050"/>
    </source>
</evidence>
<dbReference type="InterPro" id="IPR006342">
    <property type="entry name" value="FkbM_mtfrase"/>
</dbReference>
<dbReference type="STRING" id="754476.Q7A_2387"/>
<keyword evidence="3" id="KW-1185">Reference proteome</keyword>
<dbReference type="HOGENOM" id="CLU_048284_0_0_6"/>
<evidence type="ECO:0000313" key="3">
    <source>
        <dbReference type="Proteomes" id="UP000009144"/>
    </source>
</evidence>
<reference evidence="2 3" key="1">
    <citation type="journal article" date="2012" name="J. Bacteriol.">
        <title>Complete genome sequences of Methylophaga sp. strain JAM1 and Methylophaga sp. strain JAM7.</title>
        <authorList>
            <person name="Villeneuve C."/>
            <person name="Martineau C."/>
            <person name="Mauffrey F."/>
            <person name="Villemur R."/>
        </authorList>
    </citation>
    <scope>NUCLEOTIDE SEQUENCE [LARGE SCALE GENOMIC DNA]</scope>
    <source>
        <strain evidence="2 3">JAM1</strain>
    </source>
</reference>
<protein>
    <submittedName>
        <fullName evidence="2">Methyltransferase</fullName>
    </submittedName>
</protein>
<dbReference type="AlphaFoldDB" id="I1XLB8"/>
<organism evidence="2 3">
    <name type="scientific">Methylophaga nitratireducenticrescens</name>
    <dbReference type="NCBI Taxonomy" id="754476"/>
    <lineage>
        <taxon>Bacteria</taxon>
        <taxon>Pseudomonadati</taxon>
        <taxon>Pseudomonadota</taxon>
        <taxon>Gammaproteobacteria</taxon>
        <taxon>Thiotrichales</taxon>
        <taxon>Piscirickettsiaceae</taxon>
        <taxon>Methylophaga</taxon>
    </lineage>
</organism>
<dbReference type="Gene3D" id="3.40.50.150">
    <property type="entry name" value="Vaccinia Virus protein VP39"/>
    <property type="match status" value="1"/>
</dbReference>
<dbReference type="Proteomes" id="UP000009144">
    <property type="component" value="Chromosome"/>
</dbReference>
<accession>I1XLB8</accession>
<dbReference type="PATRIC" id="fig|754476.3.peg.2350"/>
<keyword evidence="2" id="KW-0808">Transferase</keyword>
<dbReference type="eggNOG" id="COG1086">
    <property type="taxonomic scope" value="Bacteria"/>
</dbReference>
<proteinExistence type="predicted"/>
<name>I1XLB8_METNJ</name>
<keyword evidence="2" id="KW-0489">Methyltransferase</keyword>
<dbReference type="NCBIfam" id="TIGR01444">
    <property type="entry name" value="fkbM_fam"/>
    <property type="match status" value="1"/>
</dbReference>
<dbReference type="KEGG" id="mej:Q7A_2387"/>
<dbReference type="Pfam" id="PF05050">
    <property type="entry name" value="Methyltransf_21"/>
    <property type="match status" value="1"/>
</dbReference>
<feature type="domain" description="Methyltransferase FkbM" evidence="1">
    <location>
        <begin position="214"/>
        <end position="344"/>
    </location>
</feature>
<sequence length="399" mass="45570">MLRQFDSLPDMAMVKQLVYQLVQQKITDPGRHVDKPLVFYGAGNLGRMAKLYCDRLGIKIDAVVDQQANQHRQDPFWQDVTLLLPEEVPLQLKLSSLLAICVANTVFYPLQETLTEQGWQDVVHFYDISEAYRDKHPLSNGWFCAQLSTEEAEQILTVMEQWNDPQSRAYHLQFIAWRHLRQDWLFAGAEMQPDNRYLIPEVKSVVHQQEVIADIGAHHGETSLLLLDAVDYHYESLWIFEPDPDNLSLIQSKLSKLISRDQVHLYGTALSNVSGRRQFFAGAGYACQLTEIGDTTISVKTFDAFDVPVTFMKLHLEGEELNVLQGAEKTLRKHRPIVASTAYHNSLGLYKMAAWLMKTLDNYQFFFRMHSGCGTGAVIYAIPSERYQRANNAGVNNES</sequence>
<reference evidence="2 3" key="2">
    <citation type="journal article" date="2013" name="Int. J. Syst. Evol. Microbiol.">
        <title>Methylophaga nitratireducenticrescens sp. nov. and Methylophaga frappieri sp. nov., isolated from the biofilm of the methanol-fed denitrification system treating the seawater at the Montreal Biodome.</title>
        <authorList>
            <person name="Villeneuve C."/>
            <person name="Martineau C."/>
            <person name="Mauffrey F."/>
            <person name="Villemur R."/>
        </authorList>
    </citation>
    <scope>NUCLEOTIDE SEQUENCE [LARGE SCALE GENOMIC DNA]</scope>
    <source>
        <strain evidence="2 3">JAM1</strain>
    </source>
</reference>
<dbReference type="GO" id="GO:0008168">
    <property type="term" value="F:methyltransferase activity"/>
    <property type="evidence" value="ECO:0007669"/>
    <property type="project" value="UniProtKB-KW"/>
</dbReference>
<evidence type="ECO:0000313" key="2">
    <source>
        <dbReference type="EMBL" id="AFI85187.1"/>
    </source>
</evidence>
<dbReference type="EMBL" id="CP003390">
    <property type="protein sequence ID" value="AFI85187.1"/>
    <property type="molecule type" value="Genomic_DNA"/>
</dbReference>
<dbReference type="InterPro" id="IPR029063">
    <property type="entry name" value="SAM-dependent_MTases_sf"/>
</dbReference>